<protein>
    <recommendedName>
        <fullName evidence="1">NurA domain-containing protein</fullName>
    </recommendedName>
</protein>
<proteinExistence type="predicted"/>
<dbReference type="Proteomes" id="UP000070155">
    <property type="component" value="Unassembled WGS sequence"/>
</dbReference>
<keyword evidence="3" id="KW-1185">Reference proteome</keyword>
<reference evidence="2 3" key="1">
    <citation type="journal article" date="2016" name="Sci. Rep.">
        <title>Metabolic traits of an uncultured archaeal lineage -MSBL1- from brine pools of the Red Sea.</title>
        <authorList>
            <person name="Mwirichia R."/>
            <person name="Alam I."/>
            <person name="Rashid M."/>
            <person name="Vinu M."/>
            <person name="Ba-Alawi W."/>
            <person name="Anthony Kamau A."/>
            <person name="Kamanda Ngugi D."/>
            <person name="Goker M."/>
            <person name="Klenk H.P."/>
            <person name="Bajic V."/>
            <person name="Stingl U."/>
        </authorList>
    </citation>
    <scope>NUCLEOTIDE SEQUENCE [LARGE SCALE GENOMIC DNA]</scope>
    <source>
        <strain evidence="2">SCGC-AAA259I07</strain>
    </source>
</reference>
<comment type="caution">
    <text evidence="2">The sequence shown here is derived from an EMBL/GenBank/DDBJ whole genome shotgun (WGS) entry which is preliminary data.</text>
</comment>
<dbReference type="AlphaFoldDB" id="A0A133ULS6"/>
<evidence type="ECO:0000313" key="2">
    <source>
        <dbReference type="EMBL" id="KXA95117.1"/>
    </source>
</evidence>
<dbReference type="Pfam" id="PF09376">
    <property type="entry name" value="NurA"/>
    <property type="match status" value="1"/>
</dbReference>
<dbReference type="InterPro" id="IPR018977">
    <property type="entry name" value="NurA_domain"/>
</dbReference>
<organism evidence="2 3">
    <name type="scientific">candidate division MSBL1 archaeon SCGC-AAA259I07</name>
    <dbReference type="NCBI Taxonomy" id="1698266"/>
    <lineage>
        <taxon>Archaea</taxon>
        <taxon>Methanobacteriati</taxon>
        <taxon>Methanobacteriota</taxon>
        <taxon>candidate division MSBL1</taxon>
    </lineage>
</organism>
<name>A0A133ULS6_9EURY</name>
<accession>A0A133ULS6</accession>
<evidence type="ECO:0000259" key="1">
    <source>
        <dbReference type="SMART" id="SM00933"/>
    </source>
</evidence>
<dbReference type="SMART" id="SM00933">
    <property type="entry name" value="NurA"/>
    <property type="match status" value="1"/>
</dbReference>
<gene>
    <name evidence="2" type="ORF">AKJ36_01435</name>
</gene>
<evidence type="ECO:0000313" key="3">
    <source>
        <dbReference type="Proteomes" id="UP000070155"/>
    </source>
</evidence>
<dbReference type="EMBL" id="LHXQ01000014">
    <property type="protein sequence ID" value="KXA95117.1"/>
    <property type="molecule type" value="Genomic_DNA"/>
</dbReference>
<feature type="domain" description="NurA" evidence="1">
    <location>
        <begin position="93"/>
        <end position="349"/>
    </location>
</feature>
<sequence length="386" mass="44822">MMNKIDREKVVEAVFDKIDSLKNVSEAERTSLEIYQKAYQKAKNNPPKEIIGKLDDYTDIGIPLENKWEFSFGKTFETRKEMRNWARQILEGEAIAGVDGSQAPADKIISIPIALVRAVGFVNKHDSDYRRLEKYRCLTSEDSHFESADYLRLNNLEINYARFDLENEIALKSLQENPSLILIDNTFILSYLLFTKTGEYFKLHLDSLLQLLNQVEGESMIAGVVDPSQSKEISTTLSNAYEIKEKPVHDSSLLYQNLDLFDRSCVYRSKRKVLNRYQTTYKGNKVDYSDGIGFFYLRTHSHKPMKIEFPLWIHEEGLVEELADLIRGSCVIGEGYPYELSKAHEHVIISKKEKEKFYEIVQKIAQREGIDYSISQKEFKKRRPVR</sequence>